<dbReference type="Gramene" id="C.cajan_43205.t">
    <property type="protein sequence ID" value="C.cajan_43205.t.cds1"/>
    <property type="gene ID" value="C.cajan_43205"/>
</dbReference>
<dbReference type="Proteomes" id="UP000075243">
    <property type="component" value="Unassembled WGS sequence"/>
</dbReference>
<dbReference type="Gene3D" id="3.40.50.720">
    <property type="entry name" value="NAD(P)-binding Rossmann-like Domain"/>
    <property type="match status" value="1"/>
</dbReference>
<gene>
    <name evidence="1" type="ORF">KK1_045542</name>
</gene>
<accession>A0A151QTK3</accession>
<sequence>MRFSKTMKNKGAVWEKIVRENQLLHVKLEEIEEWWLADAALGGEAVVLDSMNKAREHGFLGFRNSNNSFKSWIYRTKVYKIVP</sequence>
<dbReference type="AlphaFoldDB" id="A0A151QTK3"/>
<dbReference type="STRING" id="3821.A0A151QTK3"/>
<proteinExistence type="predicted"/>
<dbReference type="PANTHER" id="PTHR32487:SF30">
    <property type="entry name" value="3-OXO-DELTA(4,5)-STEROID 5-BETA-REDUCTASE-LIKE PROTEIN"/>
    <property type="match status" value="1"/>
</dbReference>
<evidence type="ECO:0000313" key="2">
    <source>
        <dbReference type="Proteomes" id="UP000075243"/>
    </source>
</evidence>
<dbReference type="PANTHER" id="PTHR32487">
    <property type="entry name" value="3-OXO-DELTA(4,5)-STEROID 5-BETA-REDUCTASE"/>
    <property type="match status" value="1"/>
</dbReference>
<keyword evidence="2" id="KW-1185">Reference proteome</keyword>
<reference evidence="1" key="1">
    <citation type="journal article" date="2012" name="Nat. Biotechnol.">
        <title>Draft genome sequence of pigeonpea (Cajanus cajan), an orphan legume crop of resource-poor farmers.</title>
        <authorList>
            <person name="Varshney R.K."/>
            <person name="Chen W."/>
            <person name="Li Y."/>
            <person name="Bharti A.K."/>
            <person name="Saxena R.K."/>
            <person name="Schlueter J.A."/>
            <person name="Donoghue M.T."/>
            <person name="Azam S."/>
            <person name="Fan G."/>
            <person name="Whaley A.M."/>
            <person name="Farmer A.D."/>
            <person name="Sheridan J."/>
            <person name="Iwata A."/>
            <person name="Tuteja R."/>
            <person name="Penmetsa R.V."/>
            <person name="Wu W."/>
            <person name="Upadhyaya H.D."/>
            <person name="Yang S.P."/>
            <person name="Shah T."/>
            <person name="Saxena K.B."/>
            <person name="Michael T."/>
            <person name="McCombie W.R."/>
            <person name="Yang B."/>
            <person name="Zhang G."/>
            <person name="Yang H."/>
            <person name="Wang J."/>
            <person name="Spillane C."/>
            <person name="Cook D.R."/>
            <person name="May G.D."/>
            <person name="Xu X."/>
            <person name="Jackson S.A."/>
        </authorList>
    </citation>
    <scope>NUCLEOTIDE SEQUENCE [LARGE SCALE GENOMIC DNA]</scope>
</reference>
<evidence type="ECO:0000313" key="1">
    <source>
        <dbReference type="EMBL" id="KYP33600.1"/>
    </source>
</evidence>
<dbReference type="OMA" id="EEWWLAD"/>
<name>A0A151QTK3_CAJCA</name>
<protein>
    <submittedName>
        <fullName evidence="1">Uncharacterized protein</fullName>
    </submittedName>
</protein>
<dbReference type="EMBL" id="KQ484837">
    <property type="protein sequence ID" value="KYP33600.1"/>
    <property type="molecule type" value="Genomic_DNA"/>
</dbReference>
<organism evidence="1 2">
    <name type="scientific">Cajanus cajan</name>
    <name type="common">Pigeon pea</name>
    <name type="synonym">Cajanus indicus</name>
    <dbReference type="NCBI Taxonomy" id="3821"/>
    <lineage>
        <taxon>Eukaryota</taxon>
        <taxon>Viridiplantae</taxon>
        <taxon>Streptophyta</taxon>
        <taxon>Embryophyta</taxon>
        <taxon>Tracheophyta</taxon>
        <taxon>Spermatophyta</taxon>
        <taxon>Magnoliopsida</taxon>
        <taxon>eudicotyledons</taxon>
        <taxon>Gunneridae</taxon>
        <taxon>Pentapetalae</taxon>
        <taxon>rosids</taxon>
        <taxon>fabids</taxon>
        <taxon>Fabales</taxon>
        <taxon>Fabaceae</taxon>
        <taxon>Papilionoideae</taxon>
        <taxon>50 kb inversion clade</taxon>
        <taxon>NPAAA clade</taxon>
        <taxon>indigoferoid/millettioid clade</taxon>
        <taxon>Phaseoleae</taxon>
        <taxon>Cajanus</taxon>
    </lineage>
</organism>